<comment type="similarity">
    <text evidence="1 4 7">Belongs to the tRNA pseudouridine synthase TruA family.</text>
</comment>
<comment type="caution">
    <text evidence="9">The sequence shown here is derived from an EMBL/GenBank/DDBJ whole genome shotgun (WGS) entry which is preliminary data.</text>
</comment>
<dbReference type="CDD" id="cd02570">
    <property type="entry name" value="PseudoU_synth_EcTruA"/>
    <property type="match status" value="1"/>
</dbReference>
<dbReference type="NCBIfam" id="TIGR00071">
    <property type="entry name" value="hisT_truA"/>
    <property type="match status" value="1"/>
</dbReference>
<dbReference type="Pfam" id="PF01416">
    <property type="entry name" value="PseudoU_synth_1"/>
    <property type="match status" value="2"/>
</dbReference>
<evidence type="ECO:0000313" key="10">
    <source>
        <dbReference type="Proteomes" id="UP000216429"/>
    </source>
</evidence>
<comment type="catalytic activity">
    <reaction evidence="4 7">
        <text>uridine(38/39/40) in tRNA = pseudouridine(38/39/40) in tRNA</text>
        <dbReference type="Rhea" id="RHEA:22376"/>
        <dbReference type="Rhea" id="RHEA-COMP:10085"/>
        <dbReference type="Rhea" id="RHEA-COMP:10087"/>
        <dbReference type="ChEBI" id="CHEBI:65314"/>
        <dbReference type="ChEBI" id="CHEBI:65315"/>
        <dbReference type="EC" id="5.4.99.12"/>
    </reaction>
</comment>
<evidence type="ECO:0000256" key="1">
    <source>
        <dbReference type="ARBA" id="ARBA00009375"/>
    </source>
</evidence>
<dbReference type="InterPro" id="IPR001406">
    <property type="entry name" value="PsdUridine_synth_TruA"/>
</dbReference>
<name>A0A261V9D3_9BORD</name>
<evidence type="ECO:0000256" key="4">
    <source>
        <dbReference type="HAMAP-Rule" id="MF_00171"/>
    </source>
</evidence>
<dbReference type="InterPro" id="IPR020094">
    <property type="entry name" value="TruA/RsuA/RluB/E/F_N"/>
</dbReference>
<comment type="caution">
    <text evidence="4">Lacks conserved residue(s) required for the propagation of feature annotation.</text>
</comment>
<organism evidence="9 10">
    <name type="scientific">Bordetella genomosp. 12</name>
    <dbReference type="NCBI Taxonomy" id="463035"/>
    <lineage>
        <taxon>Bacteria</taxon>
        <taxon>Pseudomonadati</taxon>
        <taxon>Pseudomonadota</taxon>
        <taxon>Betaproteobacteria</taxon>
        <taxon>Burkholderiales</taxon>
        <taxon>Alcaligenaceae</taxon>
        <taxon>Bordetella</taxon>
    </lineage>
</organism>
<keyword evidence="10" id="KW-1185">Reference proteome</keyword>
<evidence type="ECO:0000256" key="3">
    <source>
        <dbReference type="ARBA" id="ARBA00023235"/>
    </source>
</evidence>
<keyword evidence="2 4" id="KW-0819">tRNA processing</keyword>
<dbReference type="HAMAP" id="MF_00171">
    <property type="entry name" value="TruA"/>
    <property type="match status" value="1"/>
</dbReference>
<dbReference type="GO" id="GO:0003723">
    <property type="term" value="F:RNA binding"/>
    <property type="evidence" value="ECO:0007669"/>
    <property type="project" value="InterPro"/>
</dbReference>
<dbReference type="PIRSF" id="PIRSF001430">
    <property type="entry name" value="tRNA_psdUrid_synth"/>
    <property type="match status" value="1"/>
</dbReference>
<dbReference type="EC" id="5.4.99.12" evidence="4"/>
<evidence type="ECO:0000256" key="2">
    <source>
        <dbReference type="ARBA" id="ARBA00022694"/>
    </source>
</evidence>
<dbReference type="InterPro" id="IPR020095">
    <property type="entry name" value="PsdUridine_synth_TruA_C"/>
</dbReference>
<dbReference type="Gene3D" id="3.30.70.660">
    <property type="entry name" value="Pseudouridine synthase I, catalytic domain, C-terminal subdomain"/>
    <property type="match status" value="1"/>
</dbReference>
<dbReference type="FunFam" id="3.30.70.580:FF:000001">
    <property type="entry name" value="tRNA pseudouridine synthase A"/>
    <property type="match status" value="1"/>
</dbReference>
<dbReference type="Proteomes" id="UP000216429">
    <property type="component" value="Unassembled WGS sequence"/>
</dbReference>
<dbReference type="GO" id="GO:0160147">
    <property type="term" value="F:tRNA pseudouridine(38-40) synthase activity"/>
    <property type="evidence" value="ECO:0007669"/>
    <property type="project" value="UniProtKB-EC"/>
</dbReference>
<dbReference type="InterPro" id="IPR020103">
    <property type="entry name" value="PsdUridine_synth_cat_dom_sf"/>
</dbReference>
<dbReference type="RefSeq" id="WP_094813802.1">
    <property type="nucleotide sequence ID" value="NZ_NEVU01000003.1"/>
</dbReference>
<dbReference type="EMBL" id="NEVU01000003">
    <property type="protein sequence ID" value="OZI70758.1"/>
    <property type="molecule type" value="Genomic_DNA"/>
</dbReference>
<dbReference type="PANTHER" id="PTHR11142:SF0">
    <property type="entry name" value="TRNA PSEUDOURIDINE SYNTHASE-LIKE 1"/>
    <property type="match status" value="1"/>
</dbReference>
<protein>
    <recommendedName>
        <fullName evidence="4">tRNA pseudouridine synthase A</fullName>
        <ecNumber evidence="4">5.4.99.12</ecNumber>
    </recommendedName>
    <alternativeName>
        <fullName evidence="4">tRNA pseudouridine(38-40) synthase</fullName>
    </alternativeName>
    <alternativeName>
        <fullName evidence="4">tRNA pseudouridylate synthase I</fullName>
    </alternativeName>
    <alternativeName>
        <fullName evidence="4">tRNA-uridine isomerase I</fullName>
    </alternativeName>
</protein>
<reference evidence="10" key="1">
    <citation type="submission" date="2017-05" db="EMBL/GenBank/DDBJ databases">
        <title>Complete and WGS of Bordetella genogroups.</title>
        <authorList>
            <person name="Spilker T."/>
            <person name="Lipuma J."/>
        </authorList>
    </citation>
    <scope>NUCLEOTIDE SEQUENCE [LARGE SCALE GENOMIC DNA]</scope>
    <source>
        <strain evidence="10">AU6712</strain>
    </source>
</reference>
<feature type="domain" description="Pseudouridine synthase I TruA alpha/beta" evidence="8">
    <location>
        <begin position="145"/>
        <end position="247"/>
    </location>
</feature>
<dbReference type="OrthoDB" id="9811823at2"/>
<feature type="active site" description="Nucleophile" evidence="4 5">
    <location>
        <position position="54"/>
    </location>
</feature>
<dbReference type="AlphaFoldDB" id="A0A261V9D3"/>
<comment type="function">
    <text evidence="4">Formation of pseudouridine at positions 38, 39 and 40 in the anticodon stem and loop of transfer RNAs.</text>
</comment>
<feature type="domain" description="Pseudouridine synthase I TruA alpha/beta" evidence="8">
    <location>
        <begin position="9"/>
        <end position="105"/>
    </location>
</feature>
<sequence length="271" mass="30195">MTRIALGLSYDGSSWQGWQTQPHGQTVQDTLEAALGQFSGTGSSLPTVCAGRTDTGVHAAMQVIHLDTHLDRRVESWVRGVNAFLPASISVHWAQEVSDEFHARFSARSRRYVYLLWRGRVRPALWARRAGWCFQPLDVPAMRQAAQALLGEHDYSSFRSAQCQARHPVRTMSRLDIAERGDFLVITLQANAFLHHMVRNIMGALVQIGQGREPVAWMARLLAARDRRLGAPTFAPDGLYLSAIEYPQDFSLPELDGGSTFLAPFTSAEHL</sequence>
<accession>A0A261V9D3</accession>
<dbReference type="Gene3D" id="3.30.70.580">
    <property type="entry name" value="Pseudouridine synthase I, catalytic domain, N-terminal subdomain"/>
    <property type="match status" value="1"/>
</dbReference>
<evidence type="ECO:0000256" key="6">
    <source>
        <dbReference type="PIRSR" id="PIRSR001430-2"/>
    </source>
</evidence>
<evidence type="ECO:0000313" key="9">
    <source>
        <dbReference type="EMBL" id="OZI70758.1"/>
    </source>
</evidence>
<dbReference type="SUPFAM" id="SSF55120">
    <property type="entry name" value="Pseudouridine synthase"/>
    <property type="match status" value="1"/>
</dbReference>
<dbReference type="PANTHER" id="PTHR11142">
    <property type="entry name" value="PSEUDOURIDYLATE SYNTHASE"/>
    <property type="match status" value="1"/>
</dbReference>
<proteinExistence type="inferred from homology"/>
<gene>
    <name evidence="4" type="primary">truA</name>
    <name evidence="9" type="ORF">CAL22_12640</name>
</gene>
<dbReference type="GO" id="GO:0031119">
    <property type="term" value="P:tRNA pseudouridine synthesis"/>
    <property type="evidence" value="ECO:0007669"/>
    <property type="project" value="UniProtKB-UniRule"/>
</dbReference>
<evidence type="ECO:0000256" key="7">
    <source>
        <dbReference type="RuleBase" id="RU003792"/>
    </source>
</evidence>
<keyword evidence="3 4" id="KW-0413">Isomerase</keyword>
<dbReference type="InterPro" id="IPR020097">
    <property type="entry name" value="PsdUridine_synth_TruA_a/b_dom"/>
</dbReference>
<evidence type="ECO:0000259" key="8">
    <source>
        <dbReference type="Pfam" id="PF01416"/>
    </source>
</evidence>
<feature type="binding site" evidence="4 6">
    <location>
        <position position="112"/>
    </location>
    <ligand>
        <name>substrate</name>
    </ligand>
</feature>
<comment type="subunit">
    <text evidence="4">Homodimer.</text>
</comment>
<evidence type="ECO:0000256" key="5">
    <source>
        <dbReference type="PIRSR" id="PIRSR001430-1"/>
    </source>
</evidence>